<accession>B4MIT9</accession>
<dbReference type="STRING" id="7260.B4MIT9"/>
<dbReference type="InterPro" id="IPR001254">
    <property type="entry name" value="Trypsin_dom"/>
</dbReference>
<evidence type="ECO:0000313" key="8">
    <source>
        <dbReference type="EMBL" id="EDW72028.2"/>
    </source>
</evidence>
<dbReference type="Proteomes" id="UP000007798">
    <property type="component" value="Unassembled WGS sequence"/>
</dbReference>
<gene>
    <name evidence="8" type="primary">Dwil\GK10657</name>
    <name evidence="8" type="ORF">Dwil_GK10657</name>
</gene>
<dbReference type="PANTHER" id="PTHR24264">
    <property type="entry name" value="TRYPSIN-RELATED"/>
    <property type="match status" value="1"/>
</dbReference>
<protein>
    <recommendedName>
        <fullName evidence="7">Peptidase S1 domain-containing protein</fullName>
    </recommendedName>
</protein>
<dbReference type="PROSITE" id="PS50240">
    <property type="entry name" value="TRYPSIN_DOM"/>
    <property type="match status" value="1"/>
</dbReference>
<evidence type="ECO:0000256" key="4">
    <source>
        <dbReference type="ARBA" id="ARBA00022801"/>
    </source>
</evidence>
<keyword evidence="5" id="KW-0720">Serine protease</keyword>
<dbReference type="HOGENOM" id="CLU_006842_0_4_1"/>
<keyword evidence="2" id="KW-0964">Secreted</keyword>
<dbReference type="KEGG" id="dwi:6637985"/>
<evidence type="ECO:0000256" key="5">
    <source>
        <dbReference type="ARBA" id="ARBA00022825"/>
    </source>
</evidence>
<dbReference type="OrthoDB" id="6380398at2759"/>
<dbReference type="Gene3D" id="2.40.10.10">
    <property type="entry name" value="Trypsin-like serine proteases"/>
    <property type="match status" value="1"/>
</dbReference>
<dbReference type="InterPro" id="IPR050127">
    <property type="entry name" value="Serine_Proteases_S1"/>
</dbReference>
<dbReference type="SUPFAM" id="SSF50494">
    <property type="entry name" value="Trypsin-like serine proteases"/>
    <property type="match status" value="1"/>
</dbReference>
<feature type="chain" id="PRO_5006457870" description="Peptidase S1 domain-containing protein" evidence="6">
    <location>
        <begin position="21"/>
        <end position="324"/>
    </location>
</feature>
<evidence type="ECO:0000313" key="9">
    <source>
        <dbReference type="Proteomes" id="UP000007798"/>
    </source>
</evidence>
<keyword evidence="6" id="KW-0732">Signal</keyword>
<dbReference type="EMBL" id="CH963719">
    <property type="protein sequence ID" value="EDW72028.2"/>
    <property type="molecule type" value="Genomic_DNA"/>
</dbReference>
<evidence type="ECO:0000256" key="1">
    <source>
        <dbReference type="ARBA" id="ARBA00004613"/>
    </source>
</evidence>
<feature type="domain" description="Peptidase S1" evidence="7">
    <location>
        <begin position="26"/>
        <end position="249"/>
    </location>
</feature>
<keyword evidence="9" id="KW-1185">Reference proteome</keyword>
<dbReference type="InterPro" id="IPR009003">
    <property type="entry name" value="Peptidase_S1_PA"/>
</dbReference>
<comment type="subcellular location">
    <subcellularLocation>
        <location evidence="1">Secreted</location>
    </subcellularLocation>
</comment>
<dbReference type="GO" id="GO:0004252">
    <property type="term" value="F:serine-type endopeptidase activity"/>
    <property type="evidence" value="ECO:0007669"/>
    <property type="project" value="InterPro"/>
</dbReference>
<organism evidence="8 9">
    <name type="scientific">Drosophila willistoni</name>
    <name type="common">Fruit fly</name>
    <dbReference type="NCBI Taxonomy" id="7260"/>
    <lineage>
        <taxon>Eukaryota</taxon>
        <taxon>Metazoa</taxon>
        <taxon>Ecdysozoa</taxon>
        <taxon>Arthropoda</taxon>
        <taxon>Hexapoda</taxon>
        <taxon>Insecta</taxon>
        <taxon>Pterygota</taxon>
        <taxon>Neoptera</taxon>
        <taxon>Endopterygota</taxon>
        <taxon>Diptera</taxon>
        <taxon>Brachycera</taxon>
        <taxon>Muscomorpha</taxon>
        <taxon>Ephydroidea</taxon>
        <taxon>Drosophilidae</taxon>
        <taxon>Drosophila</taxon>
        <taxon>Sophophora</taxon>
    </lineage>
</organism>
<evidence type="ECO:0000259" key="7">
    <source>
        <dbReference type="PROSITE" id="PS50240"/>
    </source>
</evidence>
<dbReference type="PANTHER" id="PTHR24264:SF65">
    <property type="entry name" value="SRCR DOMAIN-CONTAINING PROTEIN"/>
    <property type="match status" value="1"/>
</dbReference>
<evidence type="ECO:0000256" key="6">
    <source>
        <dbReference type="SAM" id="SignalP"/>
    </source>
</evidence>
<dbReference type="SMART" id="SM00020">
    <property type="entry name" value="Tryp_SPc"/>
    <property type="match status" value="1"/>
</dbReference>
<dbReference type="Pfam" id="PF00089">
    <property type="entry name" value="Trypsin"/>
    <property type="match status" value="1"/>
</dbReference>
<dbReference type="InParanoid" id="B4MIT9"/>
<dbReference type="SMR" id="B4MIT9"/>
<evidence type="ECO:0000256" key="2">
    <source>
        <dbReference type="ARBA" id="ARBA00022525"/>
    </source>
</evidence>
<feature type="signal peptide" evidence="6">
    <location>
        <begin position="1"/>
        <end position="20"/>
    </location>
</feature>
<keyword evidence="4 8" id="KW-0378">Hydrolase</keyword>
<dbReference type="eggNOG" id="KOG3627">
    <property type="taxonomic scope" value="Eukaryota"/>
</dbReference>
<dbReference type="InterPro" id="IPR043504">
    <property type="entry name" value="Peptidase_S1_PA_chymotrypsin"/>
</dbReference>
<keyword evidence="3" id="KW-0645">Protease</keyword>
<sequence length="324" mass="36228">MWSPNSVVPAFCLLLIICAATEVIGIIGGRYARLGQFPYHAILLEHDWQFGGGSLVSEFFVLTCGHCVTTFDKDICTVLLGVIDLTDTNGQMIPPQEFISHPQFNATSLDYDIGLIRLSRAAEINQFVKTIGMAFANATYSVNTVAHVSGHGEMDAYHTLPECLKYAYVPLWDKDNCTIFDRVTDHGMVCAGFDDAQNNPCPGDSGGGLVVNNIVFAVFFMDYRCGEPHYPTVYQFVPYHRQWIDQVMHSQFVRKKKNFWNSTMNAHNVRHKNFIIGTSGLSAGDAKTFNVEKLINHPNFNYESRDDKDIDIQQHSPLSAVTVS</sequence>
<reference evidence="8 9" key="1">
    <citation type="journal article" date="2007" name="Nature">
        <title>Evolution of genes and genomes on the Drosophila phylogeny.</title>
        <authorList>
            <consortium name="Drosophila 12 Genomes Consortium"/>
            <person name="Clark A.G."/>
            <person name="Eisen M.B."/>
            <person name="Smith D.R."/>
            <person name="Bergman C.M."/>
            <person name="Oliver B."/>
            <person name="Markow T.A."/>
            <person name="Kaufman T.C."/>
            <person name="Kellis M."/>
            <person name="Gelbart W."/>
            <person name="Iyer V.N."/>
            <person name="Pollard D.A."/>
            <person name="Sackton T.B."/>
            <person name="Larracuente A.M."/>
            <person name="Singh N.D."/>
            <person name="Abad J.P."/>
            <person name="Abt D.N."/>
            <person name="Adryan B."/>
            <person name="Aguade M."/>
            <person name="Akashi H."/>
            <person name="Anderson W.W."/>
            <person name="Aquadro C.F."/>
            <person name="Ardell D.H."/>
            <person name="Arguello R."/>
            <person name="Artieri C.G."/>
            <person name="Barbash D.A."/>
            <person name="Barker D."/>
            <person name="Barsanti P."/>
            <person name="Batterham P."/>
            <person name="Batzoglou S."/>
            <person name="Begun D."/>
            <person name="Bhutkar A."/>
            <person name="Blanco E."/>
            <person name="Bosak S.A."/>
            <person name="Bradley R.K."/>
            <person name="Brand A.D."/>
            <person name="Brent M.R."/>
            <person name="Brooks A.N."/>
            <person name="Brown R.H."/>
            <person name="Butlin R.K."/>
            <person name="Caggese C."/>
            <person name="Calvi B.R."/>
            <person name="Bernardo de Carvalho A."/>
            <person name="Caspi A."/>
            <person name="Castrezana S."/>
            <person name="Celniker S.E."/>
            <person name="Chang J.L."/>
            <person name="Chapple C."/>
            <person name="Chatterji S."/>
            <person name="Chinwalla A."/>
            <person name="Civetta A."/>
            <person name="Clifton S.W."/>
            <person name="Comeron J.M."/>
            <person name="Costello J.C."/>
            <person name="Coyne J.A."/>
            <person name="Daub J."/>
            <person name="David R.G."/>
            <person name="Delcher A.L."/>
            <person name="Delehaunty K."/>
            <person name="Do C.B."/>
            <person name="Ebling H."/>
            <person name="Edwards K."/>
            <person name="Eickbush T."/>
            <person name="Evans J.D."/>
            <person name="Filipski A."/>
            <person name="Findeiss S."/>
            <person name="Freyhult E."/>
            <person name="Fulton L."/>
            <person name="Fulton R."/>
            <person name="Garcia A.C."/>
            <person name="Gardiner A."/>
            <person name="Garfield D.A."/>
            <person name="Garvin B.E."/>
            <person name="Gibson G."/>
            <person name="Gilbert D."/>
            <person name="Gnerre S."/>
            <person name="Godfrey J."/>
            <person name="Good R."/>
            <person name="Gotea V."/>
            <person name="Gravely B."/>
            <person name="Greenberg A.J."/>
            <person name="Griffiths-Jones S."/>
            <person name="Gross S."/>
            <person name="Guigo R."/>
            <person name="Gustafson E.A."/>
            <person name="Haerty W."/>
            <person name="Hahn M.W."/>
            <person name="Halligan D.L."/>
            <person name="Halpern A.L."/>
            <person name="Halter G.M."/>
            <person name="Han M.V."/>
            <person name="Heger A."/>
            <person name="Hillier L."/>
            <person name="Hinrichs A.S."/>
            <person name="Holmes I."/>
            <person name="Hoskins R.A."/>
            <person name="Hubisz M.J."/>
            <person name="Hultmark D."/>
            <person name="Huntley M.A."/>
            <person name="Jaffe D.B."/>
            <person name="Jagadeeshan S."/>
            <person name="Jeck W.R."/>
            <person name="Johnson J."/>
            <person name="Jones C.D."/>
            <person name="Jordan W.C."/>
            <person name="Karpen G.H."/>
            <person name="Kataoka E."/>
            <person name="Keightley P.D."/>
            <person name="Kheradpour P."/>
            <person name="Kirkness E.F."/>
            <person name="Koerich L.B."/>
            <person name="Kristiansen K."/>
            <person name="Kudrna D."/>
            <person name="Kulathinal R.J."/>
            <person name="Kumar S."/>
            <person name="Kwok R."/>
            <person name="Lander E."/>
            <person name="Langley C.H."/>
            <person name="Lapoint R."/>
            <person name="Lazzaro B.P."/>
            <person name="Lee S.J."/>
            <person name="Levesque L."/>
            <person name="Li R."/>
            <person name="Lin C.F."/>
            <person name="Lin M.F."/>
            <person name="Lindblad-Toh K."/>
            <person name="Llopart A."/>
            <person name="Long M."/>
            <person name="Low L."/>
            <person name="Lozovsky E."/>
            <person name="Lu J."/>
            <person name="Luo M."/>
            <person name="Machado C.A."/>
            <person name="Makalowski W."/>
            <person name="Marzo M."/>
            <person name="Matsuda M."/>
            <person name="Matzkin L."/>
            <person name="McAllister B."/>
            <person name="McBride C.S."/>
            <person name="McKernan B."/>
            <person name="McKernan K."/>
            <person name="Mendez-Lago M."/>
            <person name="Minx P."/>
            <person name="Mollenhauer M.U."/>
            <person name="Montooth K."/>
            <person name="Mount S.M."/>
            <person name="Mu X."/>
            <person name="Myers E."/>
            <person name="Negre B."/>
            <person name="Newfeld S."/>
            <person name="Nielsen R."/>
            <person name="Noor M.A."/>
            <person name="O'Grady P."/>
            <person name="Pachter L."/>
            <person name="Papaceit M."/>
            <person name="Parisi M.J."/>
            <person name="Parisi M."/>
            <person name="Parts L."/>
            <person name="Pedersen J.S."/>
            <person name="Pesole G."/>
            <person name="Phillippy A.M."/>
            <person name="Ponting C.P."/>
            <person name="Pop M."/>
            <person name="Porcelli D."/>
            <person name="Powell J.R."/>
            <person name="Prohaska S."/>
            <person name="Pruitt K."/>
            <person name="Puig M."/>
            <person name="Quesneville H."/>
            <person name="Ram K.R."/>
            <person name="Rand D."/>
            <person name="Rasmussen M.D."/>
            <person name="Reed L.K."/>
            <person name="Reenan R."/>
            <person name="Reily A."/>
            <person name="Remington K.A."/>
            <person name="Rieger T.T."/>
            <person name="Ritchie M.G."/>
            <person name="Robin C."/>
            <person name="Rogers Y.H."/>
            <person name="Rohde C."/>
            <person name="Rozas J."/>
            <person name="Rubenfield M.J."/>
            <person name="Ruiz A."/>
            <person name="Russo S."/>
            <person name="Salzberg S.L."/>
            <person name="Sanchez-Gracia A."/>
            <person name="Saranga D.J."/>
            <person name="Sato H."/>
            <person name="Schaeffer S.W."/>
            <person name="Schatz M.C."/>
            <person name="Schlenke T."/>
            <person name="Schwartz R."/>
            <person name="Segarra C."/>
            <person name="Singh R.S."/>
            <person name="Sirot L."/>
            <person name="Sirota M."/>
            <person name="Sisneros N.B."/>
            <person name="Smith C.D."/>
            <person name="Smith T.F."/>
            <person name="Spieth J."/>
            <person name="Stage D.E."/>
            <person name="Stark A."/>
            <person name="Stephan W."/>
            <person name="Strausberg R.L."/>
            <person name="Strempel S."/>
            <person name="Sturgill D."/>
            <person name="Sutton G."/>
            <person name="Sutton G.G."/>
            <person name="Tao W."/>
            <person name="Teichmann S."/>
            <person name="Tobari Y.N."/>
            <person name="Tomimura Y."/>
            <person name="Tsolas J.M."/>
            <person name="Valente V.L."/>
            <person name="Venter E."/>
            <person name="Venter J.C."/>
            <person name="Vicario S."/>
            <person name="Vieira F.G."/>
            <person name="Vilella A.J."/>
            <person name="Villasante A."/>
            <person name="Walenz B."/>
            <person name="Wang J."/>
            <person name="Wasserman M."/>
            <person name="Watts T."/>
            <person name="Wilson D."/>
            <person name="Wilson R.K."/>
            <person name="Wing R.A."/>
            <person name="Wolfner M.F."/>
            <person name="Wong A."/>
            <person name="Wong G.K."/>
            <person name="Wu C.I."/>
            <person name="Wu G."/>
            <person name="Yamamoto D."/>
            <person name="Yang H.P."/>
            <person name="Yang S.P."/>
            <person name="Yorke J.A."/>
            <person name="Yoshida K."/>
            <person name="Zdobnov E."/>
            <person name="Zhang P."/>
            <person name="Zhang Y."/>
            <person name="Zimin A.V."/>
            <person name="Baldwin J."/>
            <person name="Abdouelleil A."/>
            <person name="Abdulkadir J."/>
            <person name="Abebe A."/>
            <person name="Abera B."/>
            <person name="Abreu J."/>
            <person name="Acer S.C."/>
            <person name="Aftuck L."/>
            <person name="Alexander A."/>
            <person name="An P."/>
            <person name="Anderson E."/>
            <person name="Anderson S."/>
            <person name="Arachi H."/>
            <person name="Azer M."/>
            <person name="Bachantsang P."/>
            <person name="Barry A."/>
            <person name="Bayul T."/>
            <person name="Berlin A."/>
            <person name="Bessette D."/>
            <person name="Bloom T."/>
            <person name="Blye J."/>
            <person name="Boguslavskiy L."/>
            <person name="Bonnet C."/>
            <person name="Boukhgalter B."/>
            <person name="Bourzgui I."/>
            <person name="Brown A."/>
            <person name="Cahill P."/>
            <person name="Channer S."/>
            <person name="Cheshatsang Y."/>
            <person name="Chuda L."/>
            <person name="Citroen M."/>
            <person name="Collymore A."/>
            <person name="Cooke P."/>
            <person name="Costello M."/>
            <person name="D'Aco K."/>
            <person name="Daza R."/>
            <person name="De Haan G."/>
            <person name="DeGray S."/>
            <person name="DeMaso C."/>
            <person name="Dhargay N."/>
            <person name="Dooley K."/>
            <person name="Dooley E."/>
            <person name="Doricent M."/>
            <person name="Dorje P."/>
            <person name="Dorjee K."/>
            <person name="Dupes A."/>
            <person name="Elong R."/>
            <person name="Falk J."/>
            <person name="Farina A."/>
            <person name="Faro S."/>
            <person name="Ferguson D."/>
            <person name="Fisher S."/>
            <person name="Foley C.D."/>
            <person name="Franke A."/>
            <person name="Friedrich D."/>
            <person name="Gadbois L."/>
            <person name="Gearin G."/>
            <person name="Gearin C.R."/>
            <person name="Giannoukos G."/>
            <person name="Goode T."/>
            <person name="Graham J."/>
            <person name="Grandbois E."/>
            <person name="Grewal S."/>
            <person name="Gyaltsen K."/>
            <person name="Hafez N."/>
            <person name="Hagos B."/>
            <person name="Hall J."/>
            <person name="Henson C."/>
            <person name="Hollinger A."/>
            <person name="Honan T."/>
            <person name="Huard M.D."/>
            <person name="Hughes L."/>
            <person name="Hurhula B."/>
            <person name="Husby M.E."/>
            <person name="Kamat A."/>
            <person name="Kanga B."/>
            <person name="Kashin S."/>
            <person name="Khazanovich D."/>
            <person name="Kisner P."/>
            <person name="Lance K."/>
            <person name="Lara M."/>
            <person name="Lee W."/>
            <person name="Lennon N."/>
            <person name="Letendre F."/>
            <person name="LeVine R."/>
            <person name="Lipovsky A."/>
            <person name="Liu X."/>
            <person name="Liu J."/>
            <person name="Liu S."/>
            <person name="Lokyitsang T."/>
            <person name="Lokyitsang Y."/>
            <person name="Lubonja R."/>
            <person name="Lui A."/>
            <person name="MacDonald P."/>
            <person name="Magnisalis V."/>
            <person name="Maru K."/>
            <person name="Matthews C."/>
            <person name="McCusker W."/>
            <person name="McDonough S."/>
            <person name="Mehta T."/>
            <person name="Meldrim J."/>
            <person name="Meneus L."/>
            <person name="Mihai O."/>
            <person name="Mihalev A."/>
            <person name="Mihova T."/>
            <person name="Mittelman R."/>
            <person name="Mlenga V."/>
            <person name="Montmayeur A."/>
            <person name="Mulrain L."/>
            <person name="Navidi A."/>
            <person name="Naylor J."/>
            <person name="Negash T."/>
            <person name="Nguyen T."/>
            <person name="Nguyen N."/>
            <person name="Nicol R."/>
            <person name="Norbu C."/>
            <person name="Norbu N."/>
            <person name="Novod N."/>
            <person name="O'Neill B."/>
            <person name="Osman S."/>
            <person name="Markiewicz E."/>
            <person name="Oyono O.L."/>
            <person name="Patti C."/>
            <person name="Phunkhang P."/>
            <person name="Pierre F."/>
            <person name="Priest M."/>
            <person name="Raghuraman S."/>
            <person name="Rege F."/>
            <person name="Reyes R."/>
            <person name="Rise C."/>
            <person name="Rogov P."/>
            <person name="Ross K."/>
            <person name="Ryan E."/>
            <person name="Settipalli S."/>
            <person name="Shea T."/>
            <person name="Sherpa N."/>
            <person name="Shi L."/>
            <person name="Shih D."/>
            <person name="Sparrow T."/>
            <person name="Spaulding J."/>
            <person name="Stalker J."/>
            <person name="Stange-Thomann N."/>
            <person name="Stavropoulos S."/>
            <person name="Stone C."/>
            <person name="Strader C."/>
            <person name="Tesfaye S."/>
            <person name="Thomson T."/>
            <person name="Thoulutsang Y."/>
            <person name="Thoulutsang D."/>
            <person name="Topham K."/>
            <person name="Topping I."/>
            <person name="Tsamla T."/>
            <person name="Vassiliev H."/>
            <person name="Vo A."/>
            <person name="Wangchuk T."/>
            <person name="Wangdi T."/>
            <person name="Weiand M."/>
            <person name="Wilkinson J."/>
            <person name="Wilson A."/>
            <person name="Yadav S."/>
            <person name="Young G."/>
            <person name="Yu Q."/>
            <person name="Zembek L."/>
            <person name="Zhong D."/>
            <person name="Zimmer A."/>
            <person name="Zwirko Z."/>
            <person name="Jaffe D.B."/>
            <person name="Alvarez P."/>
            <person name="Brockman W."/>
            <person name="Butler J."/>
            <person name="Chin C."/>
            <person name="Gnerre S."/>
            <person name="Grabherr M."/>
            <person name="Kleber M."/>
            <person name="Mauceli E."/>
            <person name="MacCallum I."/>
        </authorList>
    </citation>
    <scope>NUCLEOTIDE SEQUENCE [LARGE SCALE GENOMIC DNA]</scope>
    <source>
        <strain evidence="9">Tucson 14030-0811.24</strain>
    </source>
</reference>
<name>B4MIT9_DROWI</name>
<dbReference type="GO" id="GO:0005615">
    <property type="term" value="C:extracellular space"/>
    <property type="evidence" value="ECO:0007669"/>
    <property type="project" value="TreeGrafter"/>
</dbReference>
<dbReference type="AlphaFoldDB" id="B4MIT9"/>
<dbReference type="GO" id="GO:0006508">
    <property type="term" value="P:proteolysis"/>
    <property type="evidence" value="ECO:0007669"/>
    <property type="project" value="UniProtKB-KW"/>
</dbReference>
<evidence type="ECO:0000256" key="3">
    <source>
        <dbReference type="ARBA" id="ARBA00022670"/>
    </source>
</evidence>
<proteinExistence type="predicted"/>
<dbReference type="PRINTS" id="PR00722">
    <property type="entry name" value="CHYMOTRYPSIN"/>
</dbReference>
<dbReference type="CDD" id="cd00190">
    <property type="entry name" value="Tryp_SPc"/>
    <property type="match status" value="1"/>
</dbReference>
<dbReference type="InterPro" id="IPR001314">
    <property type="entry name" value="Peptidase_S1A"/>
</dbReference>